<comment type="caution">
    <text evidence="2">The sequence shown here is derived from an EMBL/GenBank/DDBJ whole genome shotgun (WGS) entry which is preliminary data.</text>
</comment>
<proteinExistence type="predicted"/>
<sequence length="122" mass="13577">MKMLGLAAAILTLFLLVGCGADAADNSEGGAEEKVTQLVKESIGNQYGPEAAETVKVHFISVQEGATAGRMFLDGNTDFTVEDEGMKKSWDYTKSFQFELQHNGTDWTVRNKMFFDEEREER</sequence>
<evidence type="ECO:0000313" key="2">
    <source>
        <dbReference type="EMBL" id="CAH1200747.1"/>
    </source>
</evidence>
<evidence type="ECO:0000313" key="3">
    <source>
        <dbReference type="Proteomes" id="UP000838686"/>
    </source>
</evidence>
<feature type="signal peptide" evidence="1">
    <location>
        <begin position="1"/>
        <end position="23"/>
    </location>
</feature>
<dbReference type="EMBL" id="CAKMMF010000006">
    <property type="protein sequence ID" value="CAH1200747.1"/>
    <property type="molecule type" value="Genomic_DNA"/>
</dbReference>
<feature type="chain" id="PRO_5045943531" evidence="1">
    <location>
        <begin position="24"/>
        <end position="122"/>
    </location>
</feature>
<dbReference type="PROSITE" id="PS51257">
    <property type="entry name" value="PROKAR_LIPOPROTEIN"/>
    <property type="match status" value="1"/>
</dbReference>
<organism evidence="2 3">
    <name type="scientific">Paenibacillus plantiphilus</name>
    <dbReference type="NCBI Taxonomy" id="2905650"/>
    <lineage>
        <taxon>Bacteria</taxon>
        <taxon>Bacillati</taxon>
        <taxon>Bacillota</taxon>
        <taxon>Bacilli</taxon>
        <taxon>Bacillales</taxon>
        <taxon>Paenibacillaceae</taxon>
        <taxon>Paenibacillus</taxon>
    </lineage>
</organism>
<gene>
    <name evidence="2" type="ORF">PAECIP111893_01552</name>
</gene>
<accession>A0ABM9C246</accession>
<protein>
    <submittedName>
        <fullName evidence="2">Uncharacterized protein</fullName>
    </submittedName>
</protein>
<dbReference type="Proteomes" id="UP000838686">
    <property type="component" value="Unassembled WGS sequence"/>
</dbReference>
<dbReference type="RefSeq" id="WP_236339888.1">
    <property type="nucleotide sequence ID" value="NZ_CAKMMF010000006.1"/>
</dbReference>
<keyword evidence="3" id="KW-1185">Reference proteome</keyword>
<evidence type="ECO:0000256" key="1">
    <source>
        <dbReference type="SAM" id="SignalP"/>
    </source>
</evidence>
<keyword evidence="1" id="KW-0732">Signal</keyword>
<name>A0ABM9C246_9BACL</name>
<reference evidence="2" key="1">
    <citation type="submission" date="2022-01" db="EMBL/GenBank/DDBJ databases">
        <authorList>
            <person name="Criscuolo A."/>
        </authorList>
    </citation>
    <scope>NUCLEOTIDE SEQUENCE</scope>
    <source>
        <strain evidence="2">CIP111893</strain>
    </source>
</reference>